<dbReference type="Proteomes" id="UP001472677">
    <property type="component" value="Unassembled WGS sequence"/>
</dbReference>
<organism evidence="1 2">
    <name type="scientific">Hibiscus sabdariffa</name>
    <name type="common">roselle</name>
    <dbReference type="NCBI Taxonomy" id="183260"/>
    <lineage>
        <taxon>Eukaryota</taxon>
        <taxon>Viridiplantae</taxon>
        <taxon>Streptophyta</taxon>
        <taxon>Embryophyta</taxon>
        <taxon>Tracheophyta</taxon>
        <taxon>Spermatophyta</taxon>
        <taxon>Magnoliopsida</taxon>
        <taxon>eudicotyledons</taxon>
        <taxon>Gunneridae</taxon>
        <taxon>Pentapetalae</taxon>
        <taxon>rosids</taxon>
        <taxon>malvids</taxon>
        <taxon>Malvales</taxon>
        <taxon>Malvaceae</taxon>
        <taxon>Malvoideae</taxon>
        <taxon>Hibiscus</taxon>
    </lineage>
</organism>
<name>A0ABR2DMF1_9ROSI</name>
<dbReference type="EMBL" id="JBBPBM010000024">
    <property type="protein sequence ID" value="KAK8542598.1"/>
    <property type="molecule type" value="Genomic_DNA"/>
</dbReference>
<protein>
    <submittedName>
        <fullName evidence="1">Uncharacterized protein</fullName>
    </submittedName>
</protein>
<gene>
    <name evidence="1" type="ORF">V6N12_015188</name>
</gene>
<comment type="caution">
    <text evidence="1">The sequence shown here is derived from an EMBL/GenBank/DDBJ whole genome shotgun (WGS) entry which is preliminary data.</text>
</comment>
<evidence type="ECO:0000313" key="2">
    <source>
        <dbReference type="Proteomes" id="UP001472677"/>
    </source>
</evidence>
<evidence type="ECO:0000313" key="1">
    <source>
        <dbReference type="EMBL" id="KAK8542598.1"/>
    </source>
</evidence>
<accession>A0ABR2DMF1</accession>
<sequence length="69" mass="7972">MRFPSSLMKLFLSNEKQPPYQTISFRCHVLSNLDFPYHSQSLSPRKDIVLSLRTPSILIFHTPGLDILV</sequence>
<keyword evidence="2" id="KW-1185">Reference proteome</keyword>
<proteinExistence type="predicted"/>
<reference evidence="1 2" key="1">
    <citation type="journal article" date="2024" name="G3 (Bethesda)">
        <title>Genome assembly of Hibiscus sabdariffa L. provides insights into metabolisms of medicinal natural products.</title>
        <authorList>
            <person name="Kim T."/>
        </authorList>
    </citation>
    <scope>NUCLEOTIDE SEQUENCE [LARGE SCALE GENOMIC DNA]</scope>
    <source>
        <strain evidence="1">TK-2024</strain>
        <tissue evidence="1">Old leaves</tissue>
    </source>
</reference>